<gene>
    <name evidence="1" type="ORF">CgunFtcFv8_009467</name>
</gene>
<dbReference type="AlphaFoldDB" id="A0AAN8GYN8"/>
<proteinExistence type="predicted"/>
<sequence>MAEEEEKGGGGWHDNLQQAGDLVAMVTNKDVCIRGKSQRSAAEGTNAARLTVMENCRGQEMRKGGVKGGMPLSLSLGIASQSLFHSRAEL</sequence>
<accession>A0AAN8GYN8</accession>
<protein>
    <submittedName>
        <fullName evidence="1">Uncharacterized protein</fullName>
    </submittedName>
</protein>
<name>A0AAN8GYN8_CHAGU</name>
<keyword evidence="2" id="KW-1185">Reference proteome</keyword>
<dbReference type="EMBL" id="JAURVH010001534">
    <property type="protein sequence ID" value="KAK5895808.1"/>
    <property type="molecule type" value="Genomic_DNA"/>
</dbReference>
<dbReference type="Proteomes" id="UP001331515">
    <property type="component" value="Unassembled WGS sequence"/>
</dbReference>
<organism evidence="1 2">
    <name type="scientific">Champsocephalus gunnari</name>
    <name type="common">Mackerel icefish</name>
    <dbReference type="NCBI Taxonomy" id="52237"/>
    <lineage>
        <taxon>Eukaryota</taxon>
        <taxon>Metazoa</taxon>
        <taxon>Chordata</taxon>
        <taxon>Craniata</taxon>
        <taxon>Vertebrata</taxon>
        <taxon>Euteleostomi</taxon>
        <taxon>Actinopterygii</taxon>
        <taxon>Neopterygii</taxon>
        <taxon>Teleostei</taxon>
        <taxon>Neoteleostei</taxon>
        <taxon>Acanthomorphata</taxon>
        <taxon>Eupercaria</taxon>
        <taxon>Perciformes</taxon>
        <taxon>Notothenioidei</taxon>
        <taxon>Channichthyidae</taxon>
        <taxon>Champsocephalus</taxon>
    </lineage>
</organism>
<evidence type="ECO:0000313" key="2">
    <source>
        <dbReference type="Proteomes" id="UP001331515"/>
    </source>
</evidence>
<evidence type="ECO:0000313" key="1">
    <source>
        <dbReference type="EMBL" id="KAK5895808.1"/>
    </source>
</evidence>
<reference evidence="1 2" key="1">
    <citation type="journal article" date="2023" name="Mol. Biol. Evol.">
        <title>Genomics of Secondarily Temperate Adaptation in the Only Non-Antarctic Icefish.</title>
        <authorList>
            <person name="Rivera-Colon A.G."/>
            <person name="Rayamajhi N."/>
            <person name="Minhas B.F."/>
            <person name="Madrigal G."/>
            <person name="Bilyk K.T."/>
            <person name="Yoon V."/>
            <person name="Hune M."/>
            <person name="Gregory S."/>
            <person name="Cheng C.H.C."/>
            <person name="Catchen J.M."/>
        </authorList>
    </citation>
    <scope>NUCLEOTIDE SEQUENCE [LARGE SCALE GENOMIC DNA]</scope>
    <source>
        <tissue evidence="1">White muscle</tissue>
    </source>
</reference>
<comment type="caution">
    <text evidence="1">The sequence shown here is derived from an EMBL/GenBank/DDBJ whole genome shotgun (WGS) entry which is preliminary data.</text>
</comment>